<evidence type="ECO:0000259" key="2">
    <source>
        <dbReference type="Pfam" id="PF12898"/>
    </source>
</evidence>
<feature type="compositionally biased region" description="Polar residues" evidence="1">
    <location>
        <begin position="208"/>
        <end position="225"/>
    </location>
</feature>
<dbReference type="AlphaFoldDB" id="A0A6A5UEM1"/>
<feature type="compositionally biased region" description="Acidic residues" evidence="1">
    <location>
        <begin position="305"/>
        <end position="315"/>
    </location>
</feature>
<dbReference type="EMBL" id="ML976978">
    <property type="protein sequence ID" value="KAF1963208.1"/>
    <property type="molecule type" value="Genomic_DNA"/>
</dbReference>
<feature type="compositionally biased region" description="Basic and acidic residues" evidence="1">
    <location>
        <begin position="253"/>
        <end position="263"/>
    </location>
</feature>
<evidence type="ECO:0000313" key="4">
    <source>
        <dbReference type="Proteomes" id="UP000800035"/>
    </source>
</evidence>
<organism evidence="3 4">
    <name type="scientific">Byssothecium circinans</name>
    <dbReference type="NCBI Taxonomy" id="147558"/>
    <lineage>
        <taxon>Eukaryota</taxon>
        <taxon>Fungi</taxon>
        <taxon>Dikarya</taxon>
        <taxon>Ascomycota</taxon>
        <taxon>Pezizomycotina</taxon>
        <taxon>Dothideomycetes</taxon>
        <taxon>Pleosporomycetidae</taxon>
        <taxon>Pleosporales</taxon>
        <taxon>Massarineae</taxon>
        <taxon>Massarinaceae</taxon>
        <taxon>Byssothecium</taxon>
    </lineage>
</organism>
<sequence>MPRKQAHFYDPVTIKSLQNVPLPPKIKCGRCTKWLGHPQYSTKQLTDARFAIMNHGHNARFSINCTPCTGNGQPVEIECSYCGKTKGLEEFAKSQRRKPDSAKCYKCTDEQLDQDAVRQEVYESDDRTKRFEPGQNATGYTIASVWGDTTASDVSVNGDWDGQDKEDDAGGITLSKDFQSKLSMSSSKHETLIETEYDLGSNDGWQSVRAQSWRTPSQTTPSASSRFDPGKYGRPAPRSASGSAHTFSSGCAERSDAGDEGVKYKNGWAKIKAYDPRKNKDGDAIPSAEPSQADDGEWSSSSSEGDYDSDDDTEI</sequence>
<feature type="compositionally biased region" description="Basic and acidic residues" evidence="1">
    <location>
        <begin position="272"/>
        <end position="283"/>
    </location>
</feature>
<accession>A0A6A5UEM1</accession>
<evidence type="ECO:0000256" key="1">
    <source>
        <dbReference type="SAM" id="MobiDB-lite"/>
    </source>
</evidence>
<proteinExistence type="predicted"/>
<keyword evidence="4" id="KW-1185">Reference proteome</keyword>
<gene>
    <name evidence="3" type="ORF">CC80DRAFT_107893</name>
</gene>
<dbReference type="OrthoDB" id="3514033at2759"/>
<feature type="compositionally biased region" description="Polar residues" evidence="1">
    <location>
        <begin position="240"/>
        <end position="249"/>
    </location>
</feature>
<dbReference type="InterPro" id="IPR024630">
    <property type="entry name" value="Stc1"/>
</dbReference>
<name>A0A6A5UEM1_9PLEO</name>
<feature type="region of interest" description="Disordered" evidence="1">
    <location>
        <begin position="208"/>
        <end position="315"/>
    </location>
</feature>
<protein>
    <recommendedName>
        <fullName evidence="2">Stc1 domain-containing protein</fullName>
    </recommendedName>
</protein>
<dbReference type="Pfam" id="PF12898">
    <property type="entry name" value="Stc1"/>
    <property type="match status" value="1"/>
</dbReference>
<evidence type="ECO:0000313" key="3">
    <source>
        <dbReference type="EMBL" id="KAF1963208.1"/>
    </source>
</evidence>
<reference evidence="3" key="1">
    <citation type="journal article" date="2020" name="Stud. Mycol.">
        <title>101 Dothideomycetes genomes: a test case for predicting lifestyles and emergence of pathogens.</title>
        <authorList>
            <person name="Haridas S."/>
            <person name="Albert R."/>
            <person name="Binder M."/>
            <person name="Bloem J."/>
            <person name="Labutti K."/>
            <person name="Salamov A."/>
            <person name="Andreopoulos B."/>
            <person name="Baker S."/>
            <person name="Barry K."/>
            <person name="Bills G."/>
            <person name="Bluhm B."/>
            <person name="Cannon C."/>
            <person name="Castanera R."/>
            <person name="Culley D."/>
            <person name="Daum C."/>
            <person name="Ezra D."/>
            <person name="Gonzalez J."/>
            <person name="Henrissat B."/>
            <person name="Kuo A."/>
            <person name="Liang C."/>
            <person name="Lipzen A."/>
            <person name="Lutzoni F."/>
            <person name="Magnuson J."/>
            <person name="Mondo S."/>
            <person name="Nolan M."/>
            <person name="Ohm R."/>
            <person name="Pangilinan J."/>
            <person name="Park H.-J."/>
            <person name="Ramirez L."/>
            <person name="Alfaro M."/>
            <person name="Sun H."/>
            <person name="Tritt A."/>
            <person name="Yoshinaga Y."/>
            <person name="Zwiers L.-H."/>
            <person name="Turgeon B."/>
            <person name="Goodwin S."/>
            <person name="Spatafora J."/>
            <person name="Crous P."/>
            <person name="Grigoriev I."/>
        </authorList>
    </citation>
    <scope>NUCLEOTIDE SEQUENCE</scope>
    <source>
        <strain evidence="3">CBS 675.92</strain>
    </source>
</reference>
<dbReference type="Proteomes" id="UP000800035">
    <property type="component" value="Unassembled WGS sequence"/>
</dbReference>
<feature type="domain" description="Stc1" evidence="2">
    <location>
        <begin position="27"/>
        <end position="108"/>
    </location>
</feature>